<dbReference type="AlphaFoldDB" id="A0A8J7G4J8"/>
<evidence type="ECO:0000313" key="1">
    <source>
        <dbReference type="EMBL" id="MBF0596165.1"/>
    </source>
</evidence>
<gene>
    <name evidence="1" type="ORF">IM532_01595</name>
</gene>
<keyword evidence="2" id="KW-1185">Reference proteome</keyword>
<accession>A0A8J7G4J8</accession>
<dbReference type="Proteomes" id="UP000608754">
    <property type="component" value="Unassembled WGS sequence"/>
</dbReference>
<name>A0A8J7G4J8_9FLAO</name>
<reference evidence="1" key="1">
    <citation type="submission" date="2020-10" db="EMBL/GenBank/DDBJ databases">
        <authorList>
            <person name="Lu T."/>
            <person name="Wang Q."/>
            <person name="Han X."/>
        </authorList>
    </citation>
    <scope>NUCLEOTIDE SEQUENCE</scope>
    <source>
        <strain evidence="1">WQ 117</strain>
    </source>
</reference>
<dbReference type="EMBL" id="JADGIK010000001">
    <property type="protein sequence ID" value="MBF0596165.1"/>
    <property type="molecule type" value="Genomic_DNA"/>
</dbReference>
<organism evidence="1 2">
    <name type="scientific">Faecalibacter rhinopitheci</name>
    <dbReference type="NCBI Taxonomy" id="2779678"/>
    <lineage>
        <taxon>Bacteria</taxon>
        <taxon>Pseudomonadati</taxon>
        <taxon>Bacteroidota</taxon>
        <taxon>Flavobacteriia</taxon>
        <taxon>Flavobacteriales</taxon>
        <taxon>Weeksellaceae</taxon>
        <taxon>Faecalibacter</taxon>
    </lineage>
</organism>
<proteinExistence type="predicted"/>
<evidence type="ECO:0000313" key="2">
    <source>
        <dbReference type="Proteomes" id="UP000608754"/>
    </source>
</evidence>
<sequence>MNQFIKHKFIVLCSNIILLLPLSNALHFVLIDHELSIFSIKKNKITHQCDDYILYQVYTENDFDLEINPPVWINFIQIIDVFYQINSFSTFFININNRGPPEYLKTINYLNQHY</sequence>
<comment type="caution">
    <text evidence="1">The sequence shown here is derived from an EMBL/GenBank/DDBJ whole genome shotgun (WGS) entry which is preliminary data.</text>
</comment>
<protein>
    <submittedName>
        <fullName evidence="1">Uncharacterized protein</fullName>
    </submittedName>
</protein>